<evidence type="ECO:0000256" key="9">
    <source>
        <dbReference type="ARBA" id="ARBA00023303"/>
    </source>
</evidence>
<reference evidence="13" key="1">
    <citation type="submission" date="2019-07" db="EMBL/GenBank/DDBJ databases">
        <title>Annotation for the trematode Paragonimus miyazaki's.</title>
        <authorList>
            <person name="Choi Y.-J."/>
        </authorList>
    </citation>
    <scope>NUCLEOTIDE SEQUENCE</scope>
    <source>
        <strain evidence="13">Japan</strain>
    </source>
</reference>
<keyword evidence="8 11" id="KW-0472">Membrane</keyword>
<evidence type="ECO:0000256" key="3">
    <source>
        <dbReference type="ARBA" id="ARBA00022692"/>
    </source>
</evidence>
<dbReference type="InterPro" id="IPR002153">
    <property type="entry name" value="TRPC_channel"/>
</dbReference>
<dbReference type="InterPro" id="IPR036770">
    <property type="entry name" value="Ankyrin_rpt-contain_sf"/>
</dbReference>
<keyword evidence="9" id="KW-0407">Ion channel</keyword>
<sequence>MSGLSDRPRYTFSDVVDVAVFQHKATKKSHRSARFGFRRARCHRMPSVFNIRPTTTSTAMPLNDTAVPMTQKRTTSRLCRSTESPLGGQKMNIRGIGEVEENDIRKEVNKVINEVEKDLNEDVPIRCTQRPTTMDMGGLQSPLEEGELSRAERCFLQAAEQGDLSTLKQLIDRADQLKLNLNCTDTLGRDVLRIVIENEHLESLAVLLSIPQIDLRDSLLHAINEDNMSAVDLILHAEVDRASRKNLKGLLGRIQSSCFTPDVTPVMLAAHRDNYLILKMLLDRGDRILKPHDLSCACHTCLQARRTDGLQHSKLRINTYRALTSPSFIILTSNDPILSAFEMSWELRKLGELENEFRTEYEELSNKCEDFATKLLEETRSSVELSVVLNHDTGSREIGGHVRGIIPSQSGSTEEGYLKLPRLKLAIKYEQKKFVAHPHCQQLLASMWYDGLPGFRQKPLIAQMITIVVFCALFPMLAVCYMLAPNSKAGGLLRKPFIKFLCHSSSYLSFLGLLLLTAVRIESLVTNTMDERMNDRGPLPSISESTLVVYIIGFVWQEMKKVYTWGFRAYVADMWHLLDFIMISMYISTISMRAVACFRIWAYNEPRFVNRGHWDPFDPILIAECLFAGANIVSTLRLVYIFTISPQLGPLQISLGRMLYDIFKFFCVYLLVIVAFAFGLNQLFWFYANNRARDCKHVHFTLEEGQKDVYDYCITRGTHFTNLFEIAQSLYWSTYGLIDLTSFNLEYPHVFTEFVGKLTFGVYSYIAFIVLLNMLIAMMNSSYEQILQQVDVEWKFARSKLWISYFAEGCTVPVPFNLLPTPKSFMYSLQSVRDWFQKCGSDDTHASEWDMIKNHVKLVKEREARYSIVMRELTKRYIMKKLRTSESDTVGADDLNEIKGDISAFRFELLDILKANGMNIPVVHRNANKLRRGRDGFQASECEDLASFKEDLFAQRFEQDGEGPVTDQTTESISRLQAPQGSKQLGGPADNFAFTQDDLNKVTRVQTVECVQEIQPADKIETCGFTSDGNGDSSCTPATERPLVMKKHPRIWAGQETVVTNASEYATIQKKKDSSESESLSTEPSIVKMHVPKPLASVPQTKPRPESMALRVATATEIGAECDSAKACSPMATITKECHNKHMTTFKSELVALKPPLPLPPLVGPKSFIQFSLTSVTTTDAKSLQLTNYKKDGMLPTTSATVELLSDSSNTVVPTGQNRVTEKKSVLPANNIVPVISQTGSRSDFV</sequence>
<dbReference type="NCBIfam" id="TIGR00870">
    <property type="entry name" value="trp"/>
    <property type="match status" value="1"/>
</dbReference>
<keyword evidence="4" id="KW-0677">Repeat</keyword>
<evidence type="ECO:0000256" key="4">
    <source>
        <dbReference type="ARBA" id="ARBA00022737"/>
    </source>
</evidence>
<dbReference type="PANTHER" id="PTHR10117:SF54">
    <property type="entry name" value="TRANSIENT RECEPTOR POTENTIAL-GAMMA PROTEIN"/>
    <property type="match status" value="1"/>
</dbReference>
<evidence type="ECO:0000256" key="8">
    <source>
        <dbReference type="ARBA" id="ARBA00023136"/>
    </source>
</evidence>
<feature type="transmembrane region" description="Helical" evidence="11">
    <location>
        <begin position="665"/>
        <end position="688"/>
    </location>
</feature>
<keyword evidence="6" id="KW-0040">ANK repeat</keyword>
<dbReference type="EMBL" id="JTDE01000054">
    <property type="protein sequence ID" value="KAF7262475.1"/>
    <property type="molecule type" value="Genomic_DNA"/>
</dbReference>
<dbReference type="GO" id="GO:0005886">
    <property type="term" value="C:plasma membrane"/>
    <property type="evidence" value="ECO:0007669"/>
    <property type="project" value="TreeGrafter"/>
</dbReference>
<dbReference type="OrthoDB" id="2373987at2759"/>
<feature type="region of interest" description="Disordered" evidence="10">
    <location>
        <begin position="961"/>
        <end position="989"/>
    </location>
</feature>
<dbReference type="InterPro" id="IPR013555">
    <property type="entry name" value="TRP_dom"/>
</dbReference>
<feature type="transmembrane region" description="Helical" evidence="11">
    <location>
        <begin position="496"/>
        <end position="519"/>
    </location>
</feature>
<dbReference type="GO" id="GO:0034703">
    <property type="term" value="C:cation channel complex"/>
    <property type="evidence" value="ECO:0007669"/>
    <property type="project" value="TreeGrafter"/>
</dbReference>
<name>A0A8S9Z4S1_9TREM</name>
<dbReference type="PANTHER" id="PTHR10117">
    <property type="entry name" value="TRANSIENT RECEPTOR POTENTIAL CHANNEL"/>
    <property type="match status" value="1"/>
</dbReference>
<comment type="subcellular location">
    <subcellularLocation>
        <location evidence="1">Membrane</location>
        <topology evidence="1">Multi-pass membrane protein</topology>
    </subcellularLocation>
</comment>
<comment type="caution">
    <text evidence="13">The sequence shown here is derived from an EMBL/GenBank/DDBJ whole genome shotgun (WGS) entry which is preliminary data.</text>
</comment>
<keyword evidence="3 11" id="KW-0812">Transmembrane</keyword>
<evidence type="ECO:0000313" key="14">
    <source>
        <dbReference type="Proteomes" id="UP000822476"/>
    </source>
</evidence>
<feature type="transmembrane region" description="Helical" evidence="11">
    <location>
        <begin position="621"/>
        <end position="644"/>
    </location>
</feature>
<keyword evidence="7" id="KW-0406">Ion transport</keyword>
<feature type="transmembrane region" description="Helical" evidence="11">
    <location>
        <begin position="577"/>
        <end position="601"/>
    </location>
</feature>
<evidence type="ECO:0000313" key="13">
    <source>
        <dbReference type="EMBL" id="KAF7262475.1"/>
    </source>
</evidence>
<dbReference type="Proteomes" id="UP000822476">
    <property type="component" value="Unassembled WGS sequence"/>
</dbReference>
<evidence type="ECO:0000259" key="12">
    <source>
        <dbReference type="SMART" id="SM01420"/>
    </source>
</evidence>
<gene>
    <name evidence="13" type="ORF">EG68_00312</name>
</gene>
<dbReference type="PRINTS" id="PR01097">
    <property type="entry name" value="TRNSRECEPTRP"/>
</dbReference>
<dbReference type="GO" id="GO:0015279">
    <property type="term" value="F:store-operated calcium channel activity"/>
    <property type="evidence" value="ECO:0007669"/>
    <property type="project" value="TreeGrafter"/>
</dbReference>
<feature type="transmembrane region" description="Helical" evidence="11">
    <location>
        <begin position="760"/>
        <end position="779"/>
    </location>
</feature>
<dbReference type="SMART" id="SM01420">
    <property type="entry name" value="TRP_2"/>
    <property type="match status" value="1"/>
</dbReference>
<evidence type="ECO:0000256" key="7">
    <source>
        <dbReference type="ARBA" id="ARBA00023065"/>
    </source>
</evidence>
<keyword evidence="14" id="KW-1185">Reference proteome</keyword>
<feature type="transmembrane region" description="Helical" evidence="11">
    <location>
        <begin position="460"/>
        <end position="484"/>
    </location>
</feature>
<dbReference type="GO" id="GO:0051480">
    <property type="term" value="P:regulation of cytosolic calcium ion concentration"/>
    <property type="evidence" value="ECO:0007669"/>
    <property type="project" value="TreeGrafter"/>
</dbReference>
<keyword evidence="2" id="KW-0813">Transport</keyword>
<keyword evidence="5 11" id="KW-1133">Transmembrane helix</keyword>
<feature type="compositionally biased region" description="Polar residues" evidence="10">
    <location>
        <begin position="966"/>
        <end position="983"/>
    </location>
</feature>
<dbReference type="Gene3D" id="1.25.40.20">
    <property type="entry name" value="Ankyrin repeat-containing domain"/>
    <property type="match status" value="1"/>
</dbReference>
<evidence type="ECO:0000256" key="5">
    <source>
        <dbReference type="ARBA" id="ARBA00022989"/>
    </source>
</evidence>
<evidence type="ECO:0000256" key="6">
    <source>
        <dbReference type="ARBA" id="ARBA00023043"/>
    </source>
</evidence>
<proteinExistence type="predicted"/>
<feature type="domain" description="Transient receptor ion channel" evidence="12">
    <location>
        <begin position="296"/>
        <end position="358"/>
    </location>
</feature>
<accession>A0A8S9Z4S1</accession>
<evidence type="ECO:0000256" key="11">
    <source>
        <dbReference type="SAM" id="Phobius"/>
    </source>
</evidence>
<protein>
    <recommendedName>
        <fullName evidence="12">Transient receptor ion channel domain-containing protein</fullName>
    </recommendedName>
</protein>
<dbReference type="Pfam" id="PF08344">
    <property type="entry name" value="TRP_2"/>
    <property type="match status" value="1"/>
</dbReference>
<evidence type="ECO:0000256" key="1">
    <source>
        <dbReference type="ARBA" id="ARBA00004141"/>
    </source>
</evidence>
<evidence type="ECO:0000256" key="2">
    <source>
        <dbReference type="ARBA" id="ARBA00022448"/>
    </source>
</evidence>
<dbReference type="GO" id="GO:0070679">
    <property type="term" value="F:inositol 1,4,5 trisphosphate binding"/>
    <property type="evidence" value="ECO:0007669"/>
    <property type="project" value="TreeGrafter"/>
</dbReference>
<dbReference type="InterPro" id="IPR005821">
    <property type="entry name" value="Ion_trans_dom"/>
</dbReference>
<dbReference type="AlphaFoldDB" id="A0A8S9Z4S1"/>
<dbReference type="SUPFAM" id="SSF48403">
    <property type="entry name" value="Ankyrin repeat"/>
    <property type="match status" value="1"/>
</dbReference>
<dbReference type="Pfam" id="PF00520">
    <property type="entry name" value="Ion_trans"/>
    <property type="match status" value="1"/>
</dbReference>
<organism evidence="13 14">
    <name type="scientific">Paragonimus skrjabini miyazakii</name>
    <dbReference type="NCBI Taxonomy" id="59628"/>
    <lineage>
        <taxon>Eukaryota</taxon>
        <taxon>Metazoa</taxon>
        <taxon>Spiralia</taxon>
        <taxon>Lophotrochozoa</taxon>
        <taxon>Platyhelminthes</taxon>
        <taxon>Trematoda</taxon>
        <taxon>Digenea</taxon>
        <taxon>Plagiorchiida</taxon>
        <taxon>Troglotremata</taxon>
        <taxon>Troglotrematidae</taxon>
        <taxon>Paragonimus</taxon>
    </lineage>
</organism>
<evidence type="ECO:0000256" key="10">
    <source>
        <dbReference type="SAM" id="MobiDB-lite"/>
    </source>
</evidence>